<dbReference type="PANTHER" id="PTHR21716:SF62">
    <property type="entry name" value="TRANSPORT PROTEIN YDBI-RELATED"/>
    <property type="match status" value="1"/>
</dbReference>
<evidence type="ECO:0000256" key="2">
    <source>
        <dbReference type="ARBA" id="ARBA00009773"/>
    </source>
</evidence>
<organism evidence="8 9">
    <name type="scientific">Belnapia mucosa</name>
    <dbReference type="NCBI Taxonomy" id="2804532"/>
    <lineage>
        <taxon>Bacteria</taxon>
        <taxon>Pseudomonadati</taxon>
        <taxon>Pseudomonadota</taxon>
        <taxon>Alphaproteobacteria</taxon>
        <taxon>Acetobacterales</taxon>
        <taxon>Roseomonadaceae</taxon>
        <taxon>Belnapia</taxon>
    </lineage>
</organism>
<evidence type="ECO:0000313" key="8">
    <source>
        <dbReference type="EMBL" id="MBL6459092.1"/>
    </source>
</evidence>
<feature type="transmembrane region" description="Helical" evidence="7">
    <location>
        <begin position="269"/>
        <end position="289"/>
    </location>
</feature>
<gene>
    <name evidence="8" type="ORF">JMJ55_27575</name>
</gene>
<feature type="transmembrane region" description="Helical" evidence="7">
    <location>
        <begin position="50"/>
        <end position="71"/>
    </location>
</feature>
<dbReference type="PANTHER" id="PTHR21716">
    <property type="entry name" value="TRANSMEMBRANE PROTEIN"/>
    <property type="match status" value="1"/>
</dbReference>
<dbReference type="RefSeq" id="WP_202828826.1">
    <property type="nucleotide sequence ID" value="NZ_JAEUXJ010000026.1"/>
</dbReference>
<keyword evidence="5 7" id="KW-0472">Membrane</keyword>
<evidence type="ECO:0000313" key="9">
    <source>
        <dbReference type="Proteomes" id="UP000606490"/>
    </source>
</evidence>
<keyword evidence="4 7" id="KW-1133">Transmembrane helix</keyword>
<feature type="transmembrane region" description="Helical" evidence="7">
    <location>
        <begin position="211"/>
        <end position="229"/>
    </location>
</feature>
<keyword evidence="9" id="KW-1185">Reference proteome</keyword>
<feature type="transmembrane region" description="Helical" evidence="7">
    <location>
        <begin position="145"/>
        <end position="170"/>
    </location>
</feature>
<dbReference type="InterPro" id="IPR002549">
    <property type="entry name" value="AI-2E-like"/>
</dbReference>
<feature type="transmembrane region" description="Helical" evidence="7">
    <location>
        <begin position="235"/>
        <end position="262"/>
    </location>
</feature>
<name>A0ABS1VBP3_9PROT</name>
<dbReference type="Proteomes" id="UP000606490">
    <property type="component" value="Unassembled WGS sequence"/>
</dbReference>
<protein>
    <submittedName>
        <fullName evidence="8">AI-2E family transporter</fullName>
    </submittedName>
</protein>
<evidence type="ECO:0000256" key="6">
    <source>
        <dbReference type="SAM" id="MobiDB-lite"/>
    </source>
</evidence>
<comment type="caution">
    <text evidence="8">The sequence shown here is derived from an EMBL/GenBank/DDBJ whole genome shotgun (WGS) entry which is preliminary data.</text>
</comment>
<evidence type="ECO:0000256" key="3">
    <source>
        <dbReference type="ARBA" id="ARBA00022692"/>
    </source>
</evidence>
<dbReference type="Pfam" id="PF01594">
    <property type="entry name" value="AI-2E_transport"/>
    <property type="match status" value="1"/>
</dbReference>
<evidence type="ECO:0000256" key="5">
    <source>
        <dbReference type="ARBA" id="ARBA00023136"/>
    </source>
</evidence>
<evidence type="ECO:0000256" key="7">
    <source>
        <dbReference type="SAM" id="Phobius"/>
    </source>
</evidence>
<comment type="subcellular location">
    <subcellularLocation>
        <location evidence="1">Membrane</location>
        <topology evidence="1">Multi-pass membrane protein</topology>
    </subcellularLocation>
</comment>
<reference evidence="8 9" key="1">
    <citation type="submission" date="2021-01" db="EMBL/GenBank/DDBJ databases">
        <title>Belnapia mucosa sp. nov. and Belnapia arida sp. nov., isolated from the Tabernas Desert (Almeria, Spain).</title>
        <authorList>
            <person name="Molina-Menor E."/>
            <person name="Vidal-Verdu A."/>
            <person name="Calonge A."/>
            <person name="Satari L."/>
            <person name="Pereto Magraner J."/>
            <person name="Porcar Miralles M."/>
        </authorList>
    </citation>
    <scope>NUCLEOTIDE SEQUENCE [LARGE SCALE GENOMIC DNA]</scope>
    <source>
        <strain evidence="8 9">T6</strain>
    </source>
</reference>
<proteinExistence type="inferred from homology"/>
<evidence type="ECO:0000256" key="1">
    <source>
        <dbReference type="ARBA" id="ARBA00004141"/>
    </source>
</evidence>
<sequence>MLIVAAVAGLALLLWAIRSALLLAFAALVVAVLLLAVTKPLERWFGLRRIWSLAALGTVLVLALALVGVMVGGQLRSQVAQLGEHLPGAVQKFETRFGIDLPVPGERNNQDAAPGGRMGRTGQAPSSGQEGGLDGSLIRDVARRAAGISFGIFEALSALALAVIGGFFLAADPGLYRRGLVALLPKTQHARADEALCASGRALRVWLRAQLLCMLLVGVLVGLGTWAIGLPAPLAIGLFAGLAEFVPFIGSVLGIVPALLLALGQGWEVTLWTIGLYVAVQQLEANLVFPLLGQKMIHIPAMVLLFAIVAFSAVLGIGGTVLAAPLTVVAFVLVQKLYIRDVLGERMQVPGEPDAPSSGPGHRPGEG</sequence>
<feature type="transmembrane region" description="Helical" evidence="7">
    <location>
        <begin position="301"/>
        <end position="334"/>
    </location>
</feature>
<dbReference type="EMBL" id="JAEUXJ010000026">
    <property type="protein sequence ID" value="MBL6459092.1"/>
    <property type="molecule type" value="Genomic_DNA"/>
</dbReference>
<accession>A0ABS1VBP3</accession>
<keyword evidence="3 7" id="KW-0812">Transmembrane</keyword>
<feature type="region of interest" description="Disordered" evidence="6">
    <location>
        <begin position="102"/>
        <end position="133"/>
    </location>
</feature>
<feature type="transmembrane region" description="Helical" evidence="7">
    <location>
        <begin position="12"/>
        <end position="38"/>
    </location>
</feature>
<evidence type="ECO:0000256" key="4">
    <source>
        <dbReference type="ARBA" id="ARBA00022989"/>
    </source>
</evidence>
<comment type="similarity">
    <text evidence="2">Belongs to the autoinducer-2 exporter (AI-2E) (TC 2.A.86) family.</text>
</comment>